<dbReference type="Proteomes" id="UP000499080">
    <property type="component" value="Unassembled WGS sequence"/>
</dbReference>
<evidence type="ECO:0000313" key="1">
    <source>
        <dbReference type="EMBL" id="GBN68339.1"/>
    </source>
</evidence>
<proteinExistence type="predicted"/>
<name>A0A4Y2QYY3_ARAVE</name>
<keyword evidence="2" id="KW-1185">Reference proteome</keyword>
<gene>
    <name evidence="1" type="ORF">AVEN_35551_1</name>
</gene>
<evidence type="ECO:0000313" key="2">
    <source>
        <dbReference type="Proteomes" id="UP000499080"/>
    </source>
</evidence>
<comment type="caution">
    <text evidence="1">The sequence shown here is derived from an EMBL/GenBank/DDBJ whole genome shotgun (WGS) entry which is preliminary data.</text>
</comment>
<protein>
    <submittedName>
        <fullName evidence="1">Uncharacterized protein</fullName>
    </submittedName>
</protein>
<dbReference type="EMBL" id="BGPR01141344">
    <property type="protein sequence ID" value="GBN68339.1"/>
    <property type="molecule type" value="Genomic_DNA"/>
</dbReference>
<dbReference type="AlphaFoldDB" id="A0A4Y2QYY3"/>
<organism evidence="1 2">
    <name type="scientific">Araneus ventricosus</name>
    <name type="common">Orbweaver spider</name>
    <name type="synonym">Epeira ventricosa</name>
    <dbReference type="NCBI Taxonomy" id="182803"/>
    <lineage>
        <taxon>Eukaryota</taxon>
        <taxon>Metazoa</taxon>
        <taxon>Ecdysozoa</taxon>
        <taxon>Arthropoda</taxon>
        <taxon>Chelicerata</taxon>
        <taxon>Arachnida</taxon>
        <taxon>Araneae</taxon>
        <taxon>Araneomorphae</taxon>
        <taxon>Entelegynae</taxon>
        <taxon>Araneoidea</taxon>
        <taxon>Araneidae</taxon>
        <taxon>Araneus</taxon>
    </lineage>
</organism>
<feature type="non-terminal residue" evidence="1">
    <location>
        <position position="1"/>
    </location>
</feature>
<reference evidence="1 2" key="1">
    <citation type="journal article" date="2019" name="Sci. Rep.">
        <title>Orb-weaving spider Araneus ventricosus genome elucidates the spidroin gene catalogue.</title>
        <authorList>
            <person name="Kono N."/>
            <person name="Nakamura H."/>
            <person name="Ohtoshi R."/>
            <person name="Moran D.A.P."/>
            <person name="Shinohara A."/>
            <person name="Yoshida Y."/>
            <person name="Fujiwara M."/>
            <person name="Mori M."/>
            <person name="Tomita M."/>
            <person name="Arakawa K."/>
        </authorList>
    </citation>
    <scope>NUCLEOTIDE SEQUENCE [LARGE SCALE GENOMIC DNA]</scope>
</reference>
<sequence>ICAVRMLDPRPWPKLALWEIWPAEHEGRWDEMNFNV</sequence>
<accession>A0A4Y2QYY3</accession>